<organism evidence="8 9">
    <name type="scientific">Mikania micrantha</name>
    <name type="common">bitter vine</name>
    <dbReference type="NCBI Taxonomy" id="192012"/>
    <lineage>
        <taxon>Eukaryota</taxon>
        <taxon>Viridiplantae</taxon>
        <taxon>Streptophyta</taxon>
        <taxon>Embryophyta</taxon>
        <taxon>Tracheophyta</taxon>
        <taxon>Spermatophyta</taxon>
        <taxon>Magnoliopsida</taxon>
        <taxon>eudicotyledons</taxon>
        <taxon>Gunneridae</taxon>
        <taxon>Pentapetalae</taxon>
        <taxon>asterids</taxon>
        <taxon>campanulids</taxon>
        <taxon>Asterales</taxon>
        <taxon>Asteraceae</taxon>
        <taxon>Asteroideae</taxon>
        <taxon>Heliantheae alliance</taxon>
        <taxon>Eupatorieae</taxon>
        <taxon>Mikania</taxon>
    </lineage>
</organism>
<feature type="domain" description="EF-hand" evidence="6">
    <location>
        <begin position="497"/>
        <end position="529"/>
    </location>
</feature>
<dbReference type="FunFam" id="3.30.460.10:FF:000025">
    <property type="entry name" value="probable GTP diphosphokinase CRSH, chloroplastic"/>
    <property type="match status" value="1"/>
</dbReference>
<keyword evidence="5" id="KW-0547">Nucleotide-binding</keyword>
<dbReference type="Pfam" id="PF04607">
    <property type="entry name" value="RelA_SpoT"/>
    <property type="match status" value="1"/>
</dbReference>
<keyword evidence="5" id="KW-0342">GTP-binding</keyword>
<evidence type="ECO:0000256" key="3">
    <source>
        <dbReference type="ARBA" id="ARBA00022837"/>
    </source>
</evidence>
<feature type="domain" description="EF-hand" evidence="6">
    <location>
        <begin position="460"/>
        <end position="495"/>
    </location>
</feature>
<sequence length="633" mass="71393">MEVSSQPRSLKNLTIILPKIMNNFTKFALVVRTPTTNRSLLVRMSVSVPPTPTPMADGGKMVVELVGTFNELTERMKNNNQHSLSPLLFKTLKLCLPILQSMPLAPDGRPPLSRALSVALLLADLQMDAEVISACILREVVEGCGISMFQVKDRIGISTAHLVHESFRVNNIASKVDTYDDDSASALRRFCLTYYDVRALILHLAVKLDMMRHLEYLPRYQQQMVSLEVMKIYAPLAHAVGTNSLSLELEDLSFQRLFPYSYLYVNTWLRSHETGIIDDLKDQLVRLLSSDSMLAEMVDEISVEGRYKSHYSTMKKLLRDGRKPEEVNDILGLRIILKPSSKLLASDECEKACYRARAVIQSLLKEVPSRSKDYISRPKANGYKSLHMAVDVSGGGRPLMEIQIRTTEMNVLASDGTASHAFYKGGLTNPEEAKRLKTIMIAAAEYAALRLKDFTFSNPKGNDSRDRIFRLLDKNGDGKISIEELTEVMIELGAQGDDAREMMQLLDANSDGSLSSDEFDVFQKQVEVMRGLEDRDDEYKRLLNEKLQGADGSGLIQVYRKELEDRLSDVFEDHLVWLVTISSSLYSRASKTRYPIEVNAHKDREVVAVNLSTRAVLGRRCLLFFNMEFKSDP</sequence>
<evidence type="ECO:0000259" key="6">
    <source>
        <dbReference type="PROSITE" id="PS50222"/>
    </source>
</evidence>
<dbReference type="PROSITE" id="PS50222">
    <property type="entry name" value="EF_HAND_2"/>
    <property type="match status" value="2"/>
</dbReference>
<dbReference type="GO" id="GO:0005525">
    <property type="term" value="F:GTP binding"/>
    <property type="evidence" value="ECO:0007669"/>
    <property type="project" value="UniProtKB-KW"/>
</dbReference>
<dbReference type="Gene3D" id="1.10.3210.10">
    <property type="entry name" value="Hypothetical protein af1432"/>
    <property type="match status" value="1"/>
</dbReference>
<dbReference type="Gene3D" id="3.30.460.10">
    <property type="entry name" value="Beta Polymerase, domain 2"/>
    <property type="match status" value="1"/>
</dbReference>
<evidence type="ECO:0000313" key="8">
    <source>
        <dbReference type="EMBL" id="KAD5507934.1"/>
    </source>
</evidence>
<reference evidence="8 9" key="1">
    <citation type="submission" date="2019-05" db="EMBL/GenBank/DDBJ databases">
        <title>Mikania micrantha, genome provides insights into the molecular mechanism of rapid growth.</title>
        <authorList>
            <person name="Liu B."/>
        </authorList>
    </citation>
    <scope>NUCLEOTIDE SEQUENCE [LARGE SCALE GENOMIC DNA]</scope>
    <source>
        <strain evidence="8">NLD-2019</strain>
        <tissue evidence="8">Leaf</tissue>
    </source>
</reference>
<dbReference type="InterPro" id="IPR007685">
    <property type="entry name" value="RelA_SpoT"/>
</dbReference>
<feature type="domain" description="HD" evidence="7">
    <location>
        <begin position="111"/>
        <end position="211"/>
    </location>
</feature>
<dbReference type="CDD" id="cd05399">
    <property type="entry name" value="NT_Rel-Spo_like"/>
    <property type="match status" value="1"/>
</dbReference>
<dbReference type="PROSITE" id="PS00018">
    <property type="entry name" value="EF_HAND_1"/>
    <property type="match status" value="2"/>
</dbReference>
<dbReference type="SUPFAM" id="SSF109604">
    <property type="entry name" value="HD-domain/PDEase-like"/>
    <property type="match status" value="1"/>
</dbReference>
<dbReference type="InterPro" id="IPR006674">
    <property type="entry name" value="HD_domain"/>
</dbReference>
<dbReference type="GO" id="GO:0008728">
    <property type="term" value="F:GTP diphosphokinase activity"/>
    <property type="evidence" value="ECO:0007669"/>
    <property type="project" value="UniProtKB-EC"/>
</dbReference>
<dbReference type="InterPro" id="IPR018247">
    <property type="entry name" value="EF_Hand_1_Ca_BS"/>
</dbReference>
<dbReference type="InterPro" id="IPR002048">
    <property type="entry name" value="EF_hand_dom"/>
</dbReference>
<dbReference type="SMART" id="SM00054">
    <property type="entry name" value="EFh"/>
    <property type="match status" value="2"/>
</dbReference>
<dbReference type="Gene3D" id="1.10.238.10">
    <property type="entry name" value="EF-hand"/>
    <property type="match status" value="1"/>
</dbReference>
<dbReference type="GO" id="GO:0005509">
    <property type="term" value="F:calcium ion binding"/>
    <property type="evidence" value="ECO:0007669"/>
    <property type="project" value="InterPro"/>
</dbReference>
<evidence type="ECO:0000313" key="9">
    <source>
        <dbReference type="Proteomes" id="UP000326396"/>
    </source>
</evidence>
<evidence type="ECO:0000256" key="5">
    <source>
        <dbReference type="ARBA" id="ARBA00023134"/>
    </source>
</evidence>
<dbReference type="SMART" id="SM00954">
    <property type="entry name" value="RelA_SpoT"/>
    <property type="match status" value="1"/>
</dbReference>
<dbReference type="Pfam" id="PF13499">
    <property type="entry name" value="EF-hand_7"/>
    <property type="match status" value="1"/>
</dbReference>
<dbReference type="SUPFAM" id="SSF81301">
    <property type="entry name" value="Nucleotidyltransferase"/>
    <property type="match status" value="1"/>
</dbReference>
<dbReference type="OrthoDB" id="427950at2759"/>
<dbReference type="SUPFAM" id="SSF47473">
    <property type="entry name" value="EF-hand"/>
    <property type="match status" value="1"/>
</dbReference>
<dbReference type="Proteomes" id="UP000326396">
    <property type="component" value="Linkage Group LG16"/>
</dbReference>
<proteinExistence type="inferred from homology"/>
<evidence type="ECO:0000256" key="4">
    <source>
        <dbReference type="ARBA" id="ARBA00023016"/>
    </source>
</evidence>
<gene>
    <name evidence="8" type="ORF">E3N88_15637</name>
</gene>
<dbReference type="PROSITE" id="PS51831">
    <property type="entry name" value="HD"/>
    <property type="match status" value="1"/>
</dbReference>
<evidence type="ECO:0000259" key="7">
    <source>
        <dbReference type="PROSITE" id="PS51831"/>
    </source>
</evidence>
<dbReference type="PANTHER" id="PTHR21262:SF12">
    <property type="entry name" value="GTP DIPHOSPHOKINASE CRSH, CHLOROPLASTIC-RELATED"/>
    <property type="match status" value="1"/>
</dbReference>
<accession>A0A5N6NXB5</accession>
<comment type="similarity">
    <text evidence="1">Belongs to the RelA/SpoT family.</text>
</comment>
<dbReference type="FunFam" id="1.10.3210.10:FF:000019">
    <property type="entry name" value="Probable GTP diphosphokinase CRSH, chloroplastic"/>
    <property type="match status" value="1"/>
</dbReference>
<keyword evidence="4" id="KW-0346">Stress response</keyword>
<dbReference type="Pfam" id="PF13328">
    <property type="entry name" value="HD_4"/>
    <property type="match status" value="1"/>
</dbReference>
<dbReference type="PANTHER" id="PTHR21262">
    <property type="entry name" value="GUANOSINE-3',5'-BIS DIPHOSPHATE 3'-PYROPHOSPHOHYDROLASE"/>
    <property type="match status" value="1"/>
</dbReference>
<dbReference type="CDD" id="cd00051">
    <property type="entry name" value="EFh"/>
    <property type="match status" value="1"/>
</dbReference>
<dbReference type="InterPro" id="IPR043519">
    <property type="entry name" value="NT_sf"/>
</dbReference>
<dbReference type="GO" id="GO:0015969">
    <property type="term" value="P:guanosine tetraphosphate metabolic process"/>
    <property type="evidence" value="ECO:0007669"/>
    <property type="project" value="InterPro"/>
</dbReference>
<protein>
    <recommendedName>
        <fullName evidence="2">GTP diphosphokinase</fullName>
        <ecNumber evidence="2">2.7.6.5</ecNumber>
    </recommendedName>
</protein>
<comment type="caution">
    <text evidence="8">The sequence shown here is derived from an EMBL/GenBank/DDBJ whole genome shotgun (WGS) entry which is preliminary data.</text>
</comment>
<dbReference type="EC" id="2.7.6.5" evidence="2"/>
<evidence type="ECO:0000256" key="2">
    <source>
        <dbReference type="ARBA" id="ARBA00013251"/>
    </source>
</evidence>
<name>A0A5N6NXB5_9ASTR</name>
<keyword evidence="9" id="KW-1185">Reference proteome</keyword>
<dbReference type="AlphaFoldDB" id="A0A5N6NXB5"/>
<evidence type="ECO:0000256" key="1">
    <source>
        <dbReference type="ARBA" id="ARBA00007476"/>
    </source>
</evidence>
<dbReference type="EMBL" id="SZYD01000008">
    <property type="protein sequence ID" value="KAD5507934.1"/>
    <property type="molecule type" value="Genomic_DNA"/>
</dbReference>
<dbReference type="InterPro" id="IPR011992">
    <property type="entry name" value="EF-hand-dom_pair"/>
</dbReference>
<keyword evidence="3" id="KW-0106">Calcium</keyword>